<dbReference type="Gene3D" id="2.40.260.10">
    <property type="entry name" value="Sortase"/>
    <property type="match status" value="1"/>
</dbReference>
<dbReference type="NCBIfam" id="TIGR01076">
    <property type="entry name" value="sortase_fam"/>
    <property type="match status" value="1"/>
</dbReference>
<evidence type="ECO:0000256" key="1">
    <source>
        <dbReference type="ARBA" id="ARBA00022801"/>
    </source>
</evidence>
<keyword evidence="3" id="KW-0472">Membrane</keyword>
<dbReference type="InterPro" id="IPR042002">
    <property type="entry name" value="Sortase_C"/>
</dbReference>
<dbReference type="SUPFAM" id="SSF63817">
    <property type="entry name" value="Sortase"/>
    <property type="match status" value="1"/>
</dbReference>
<dbReference type="CDD" id="cd05827">
    <property type="entry name" value="Sortase_C"/>
    <property type="match status" value="1"/>
</dbReference>
<feature type="active site" description="Proton donor/acceptor" evidence="2">
    <location>
        <position position="133"/>
    </location>
</feature>
<keyword evidence="3" id="KW-0812">Transmembrane</keyword>
<feature type="active site" description="Acyl-thioester intermediate" evidence="2">
    <location>
        <position position="196"/>
    </location>
</feature>
<keyword evidence="1" id="KW-0378">Hydrolase</keyword>
<organism evidence="4">
    <name type="scientific">Helcococcus kunzii</name>
    <dbReference type="NCBI Taxonomy" id="40091"/>
    <lineage>
        <taxon>Bacteria</taxon>
        <taxon>Bacillati</taxon>
        <taxon>Bacillota</taxon>
        <taxon>Tissierellia</taxon>
        <taxon>Tissierellales</taxon>
        <taxon>Peptoniphilaceae</taxon>
        <taxon>Helcococcus</taxon>
    </lineage>
</organism>
<accession>A0A1B2JLC6</accession>
<evidence type="ECO:0000256" key="3">
    <source>
        <dbReference type="SAM" id="Phobius"/>
    </source>
</evidence>
<dbReference type="EMBL" id="KU612222">
    <property type="protein sequence ID" value="ANZ79430.1"/>
    <property type="molecule type" value="Genomic_DNA"/>
</dbReference>
<reference evidence="4" key="1">
    <citation type="journal article" date="2016" name="J. Antimicrob. Chemother.">
        <title>Novel chromosome-encoded erm(47) determinant responsible for constitutive MLSB resistance in Helcococcus kunzii.</title>
        <authorList>
            <person name="Guerin F."/>
            <person name="Isnard C."/>
            <person name="Bucquet F."/>
            <person name="Fines-Guyon M."/>
            <person name="Giard J.C."/>
            <person name="Burrus V."/>
            <person name="Cattoir V."/>
        </authorList>
    </citation>
    <scope>NUCLEOTIDE SEQUENCE</scope>
    <source>
        <strain evidence="4">UCN99</strain>
    </source>
</reference>
<dbReference type="InterPro" id="IPR005754">
    <property type="entry name" value="Sortase"/>
</dbReference>
<keyword evidence="3" id="KW-1133">Transmembrane helix</keyword>
<name>A0A1B2JLC6_9FIRM</name>
<dbReference type="Pfam" id="PF04203">
    <property type="entry name" value="Sortase"/>
    <property type="match status" value="1"/>
</dbReference>
<dbReference type="GO" id="GO:0016787">
    <property type="term" value="F:hydrolase activity"/>
    <property type="evidence" value="ECO:0007669"/>
    <property type="project" value="UniProtKB-KW"/>
</dbReference>
<dbReference type="InterPro" id="IPR023365">
    <property type="entry name" value="Sortase_dom-sf"/>
</dbReference>
<evidence type="ECO:0000256" key="2">
    <source>
        <dbReference type="PIRSR" id="PIRSR605754-1"/>
    </source>
</evidence>
<sequence length="221" mass="25387">MSNKQKKDYLSKFLLAVGLIFIVFSIAFLFLNHKRIELKKEESINLEKQIKQELPPFENYEQENRPEEIEQNVASKDSIKDTAIGVLRIDKIGVITPISDNTSEQSLLEGSGIVEDTDIPTSEENTITVLAGHRGGINETQSFLNIDKLEKGDELKITTREEELYYKVVDKEVIEPTDWSKFTREEGKTKLFLMACHPYPKNDKRLLVKAELIKNDEEINN</sequence>
<feature type="transmembrane region" description="Helical" evidence="3">
    <location>
        <begin position="12"/>
        <end position="31"/>
    </location>
</feature>
<protein>
    <submittedName>
        <fullName evidence="4">LPXTG-specific sortase A</fullName>
    </submittedName>
</protein>
<proteinExistence type="predicted"/>
<dbReference type="AlphaFoldDB" id="A0A1B2JLC6"/>
<evidence type="ECO:0000313" key="4">
    <source>
        <dbReference type="EMBL" id="ANZ79430.1"/>
    </source>
</evidence>